<reference evidence="14" key="1">
    <citation type="submission" date="2009-02" db="EMBL/GenBank/DDBJ databases">
        <title>The Genome Sequence of Ajellomyces capsulatus strain G186AR.</title>
        <authorList>
            <consortium name="The Broad Institute Genome Sequencing Platform"/>
            <person name="Champion M."/>
            <person name="Cuomo C."/>
            <person name="Ma L.-J."/>
            <person name="Henn M.R."/>
            <person name="Sil A."/>
            <person name="Goldman B."/>
            <person name="Young S.K."/>
            <person name="Kodira C.D."/>
            <person name="Zeng Q."/>
            <person name="Koehrsen M."/>
            <person name="Alvarado L."/>
            <person name="Berlin A."/>
            <person name="Borenstein D."/>
            <person name="Chen Z."/>
            <person name="Engels R."/>
            <person name="Freedman E."/>
            <person name="Gellesch M."/>
            <person name="Goldberg J."/>
            <person name="Griggs A."/>
            <person name="Gujja S."/>
            <person name="Heiman D."/>
            <person name="Hepburn T."/>
            <person name="Howarth C."/>
            <person name="Jen D."/>
            <person name="Larson L."/>
            <person name="Lewis B."/>
            <person name="Mehta T."/>
            <person name="Park D."/>
            <person name="Pearson M."/>
            <person name="Roberts A."/>
            <person name="Saif S."/>
            <person name="Shea T."/>
            <person name="Shenoy N."/>
            <person name="Sisk P."/>
            <person name="Stolte C."/>
            <person name="Sykes S."/>
            <person name="Walk T."/>
            <person name="White J."/>
            <person name="Yandava C."/>
            <person name="Klein B."/>
            <person name="McEwen J.G."/>
            <person name="Puccia R."/>
            <person name="Goldman G.H."/>
            <person name="Felipe M.S."/>
            <person name="Nino-Vega G."/>
            <person name="San-Blas G."/>
            <person name="Taylor J."/>
            <person name="Mendoza L."/>
            <person name="Galagan J."/>
            <person name="Nusbaum C."/>
            <person name="Birren B."/>
        </authorList>
    </citation>
    <scope>NUCLEOTIDE SEQUENCE</scope>
    <source>
        <strain evidence="14">G186AR</strain>
    </source>
</reference>
<keyword evidence="15" id="KW-1185">Reference proteome</keyword>
<dbReference type="GO" id="GO:0004674">
    <property type="term" value="F:protein serine/threonine kinase activity"/>
    <property type="evidence" value="ECO:0007669"/>
    <property type="project" value="UniProtKB-EC"/>
</dbReference>
<dbReference type="InterPro" id="IPR040976">
    <property type="entry name" value="Pkinase_fungal"/>
</dbReference>
<evidence type="ECO:0000256" key="1">
    <source>
        <dbReference type="ARBA" id="ARBA00003747"/>
    </source>
</evidence>
<sequence>MAGLSQEDRDVIENHPLTNSVNRFQGVLQEAEKIYESRLISYDGAVDSLDQLYRNAISKLLSALQGEDAVYKLRSRISDRKLVSDIAHLVECLQKAKENFKYDDYRPLVHLVIQRPPTESQHIATWNFDVWKAVFNLIDNIPRSTPPASVPPSFDSTPVRSTSSSQKGSEQTRELVNLRIFGEICGCTFQDVEGFFNKYFEGKDWSDKADAICRRVLNPDSDGDWAQFPDPPTQDNVLAWWFRLQKDLLSESRSTYHTTASKADLTSSKAKRQVNLLLRARSTSPLQNKHNWRDILVVGELKKPEEKLGTKATLLQIGCYVREVFAAQPTRRFVHAFTVCGTKMEVWVFDRSGPYSSSIIDVSVDSRQFFQVLVGYTMMSDEELGVDTFIARDEDGGKSITVKGPGNSEEMMLRLSEMLSFQPAIVCRGTTCFLADYGQVKGVAKFSWVSDKRRPEVELLELACRKNVQGVARIIGYSTITSIANMRSGLTFVDKRHDFKSAPPSTISSFHQSQPLTEPCRLDIRRKSSSRKRRSPDKGMQVSKRSRSIDQPSRDTQQENELAFSVQSAHEPSLFDRNGEEPYDNRVLRCLVISPAGRPIYKYKSPSELLIALRDAIKAHRSLYLDGNILHRDISENNIIITNPEKAGGHSGMLIDLDLAKEVGSGRSGARHQTGTMEFMAIEVLLNIDHTYRHDLESFFYVLIWQCAHHGWEKLDELQRQRQDRPKDSMLKKWYSSTFRDIATYKRGNMEAGGFEYLLQEFPPGFECVKPLCRTIRGVMFPHGKEGLIVGTPQDPKRLYDPIIKAYDDAIALIETEYE</sequence>
<evidence type="ECO:0000256" key="10">
    <source>
        <dbReference type="ARBA" id="ARBA00047899"/>
    </source>
</evidence>
<dbReference type="Pfam" id="PF17667">
    <property type="entry name" value="Pkinase_fungal"/>
    <property type="match status" value="1"/>
</dbReference>
<dbReference type="EC" id="2.7.11.1" evidence="4"/>
<evidence type="ECO:0000256" key="9">
    <source>
        <dbReference type="ARBA" id="ARBA00033194"/>
    </source>
</evidence>
<evidence type="ECO:0000259" key="13">
    <source>
        <dbReference type="PROSITE" id="PS50011"/>
    </source>
</evidence>
<evidence type="ECO:0000256" key="8">
    <source>
        <dbReference type="ARBA" id="ARBA00030980"/>
    </source>
</evidence>
<feature type="domain" description="Protein kinase" evidence="13">
    <location>
        <begin position="477"/>
        <end position="819"/>
    </location>
</feature>
<organism evidence="14 15">
    <name type="scientific">Ajellomyces capsulatus (strain G186AR / H82 / ATCC MYA-2454 / RMSCC 2432)</name>
    <name type="common">Darling's disease fungus</name>
    <name type="synonym">Histoplasma capsulatum</name>
    <dbReference type="NCBI Taxonomy" id="447093"/>
    <lineage>
        <taxon>Eukaryota</taxon>
        <taxon>Fungi</taxon>
        <taxon>Dikarya</taxon>
        <taxon>Ascomycota</taxon>
        <taxon>Pezizomycotina</taxon>
        <taxon>Eurotiomycetes</taxon>
        <taxon>Eurotiomycetidae</taxon>
        <taxon>Onygenales</taxon>
        <taxon>Ajellomycetaceae</taxon>
        <taxon>Histoplasma</taxon>
    </lineage>
</organism>
<comment type="subcellular location">
    <subcellularLocation>
        <location evidence="2">Chromosome</location>
        <location evidence="2">Telomere</location>
    </subcellularLocation>
</comment>
<evidence type="ECO:0000313" key="15">
    <source>
        <dbReference type="Proteomes" id="UP000001631"/>
    </source>
</evidence>
<keyword evidence="7" id="KW-0779">Telomere</keyword>
<dbReference type="STRING" id="447093.C0NK87"/>
<dbReference type="InterPro" id="IPR000719">
    <property type="entry name" value="Prot_kinase_dom"/>
</dbReference>
<dbReference type="EMBL" id="GG663366">
    <property type="protein sequence ID" value="EEH08278.1"/>
    <property type="molecule type" value="Genomic_DNA"/>
</dbReference>
<comment type="function">
    <text evidence="1">Component of the EKC/KEOPS complex that is required for the formation of a threonylcarbamoyl group on adenosine at position 37 (t(6)A37) in tRNAs that read codons beginning with adenine. The complex is probably involved in the transfer of the threonylcarbamoyl moiety of threonylcarbamoyl-AMP (TC-AMP) to the N6 group of A37. BUD32 has ATPase activity in the context of the EKC/KEOPS complex and likely plays a supporting role to the catalytic subunit KAE1. The EKC/KEOPS complex also promotes both telomere uncapping and telomere elongation. The complex is required for efficient recruitment of transcriptional coactivators.</text>
</comment>
<dbReference type="InterPro" id="IPR008266">
    <property type="entry name" value="Tyr_kinase_AS"/>
</dbReference>
<dbReference type="PANTHER" id="PTHR38248">
    <property type="entry name" value="FUNK1 6"/>
    <property type="match status" value="1"/>
</dbReference>
<protein>
    <recommendedName>
        <fullName evidence="6">EKC/KEOPS complex subunit BUD32</fullName>
        <ecNumber evidence="4">2.7.11.1</ecNumber>
    </recommendedName>
    <alternativeName>
        <fullName evidence="8 9">Atypical Serine/threonine protein kinase BUD32</fullName>
    </alternativeName>
    <alternativeName>
        <fullName evidence="5">EKC/KEOPS complex subunit bud32</fullName>
    </alternativeName>
</protein>
<dbReference type="Proteomes" id="UP000001631">
    <property type="component" value="Unassembled WGS sequence"/>
</dbReference>
<dbReference type="SUPFAM" id="SSF56112">
    <property type="entry name" value="Protein kinase-like (PK-like)"/>
    <property type="match status" value="1"/>
</dbReference>
<dbReference type="RefSeq" id="XP_045288759.1">
    <property type="nucleotide sequence ID" value="XM_045430616.1"/>
</dbReference>
<dbReference type="GO" id="GO:0005524">
    <property type="term" value="F:ATP binding"/>
    <property type="evidence" value="ECO:0007669"/>
    <property type="project" value="InterPro"/>
</dbReference>
<evidence type="ECO:0000256" key="7">
    <source>
        <dbReference type="ARBA" id="ARBA00022895"/>
    </source>
</evidence>
<evidence type="ECO:0000256" key="3">
    <source>
        <dbReference type="ARBA" id="ARBA00011534"/>
    </source>
</evidence>
<proteinExistence type="predicted"/>
<feature type="region of interest" description="Disordered" evidence="12">
    <location>
        <begin position="146"/>
        <end position="170"/>
    </location>
</feature>
<dbReference type="GeneID" id="69036583"/>
<accession>C0NK87</accession>
<evidence type="ECO:0000256" key="12">
    <source>
        <dbReference type="SAM" id="MobiDB-lite"/>
    </source>
</evidence>
<dbReference type="PROSITE" id="PS50011">
    <property type="entry name" value="PROTEIN_KINASE_DOM"/>
    <property type="match status" value="1"/>
</dbReference>
<feature type="compositionally biased region" description="Polar residues" evidence="12">
    <location>
        <begin position="154"/>
        <end position="169"/>
    </location>
</feature>
<dbReference type="PANTHER" id="PTHR38248:SF2">
    <property type="entry name" value="FUNK1 11"/>
    <property type="match status" value="1"/>
</dbReference>
<dbReference type="VEuPathDB" id="FungiDB:I7I50_09614"/>
<keyword evidence="7" id="KW-0158">Chromosome</keyword>
<comment type="catalytic activity">
    <reaction evidence="10">
        <text>L-threonyl-[protein] + ATP = O-phospho-L-threonyl-[protein] + ADP + H(+)</text>
        <dbReference type="Rhea" id="RHEA:46608"/>
        <dbReference type="Rhea" id="RHEA-COMP:11060"/>
        <dbReference type="Rhea" id="RHEA-COMP:11605"/>
        <dbReference type="ChEBI" id="CHEBI:15378"/>
        <dbReference type="ChEBI" id="CHEBI:30013"/>
        <dbReference type="ChEBI" id="CHEBI:30616"/>
        <dbReference type="ChEBI" id="CHEBI:61977"/>
        <dbReference type="ChEBI" id="CHEBI:456216"/>
        <dbReference type="EC" id="2.7.11.1"/>
    </reaction>
</comment>
<evidence type="ECO:0000313" key="14">
    <source>
        <dbReference type="EMBL" id="EEH08278.1"/>
    </source>
</evidence>
<evidence type="ECO:0000256" key="11">
    <source>
        <dbReference type="ARBA" id="ARBA00048679"/>
    </source>
</evidence>
<dbReference type="Gene3D" id="1.10.510.10">
    <property type="entry name" value="Transferase(Phosphotransferase) domain 1"/>
    <property type="match status" value="1"/>
</dbReference>
<name>C0NK87_AJECG</name>
<dbReference type="GO" id="GO:0000781">
    <property type="term" value="C:chromosome, telomeric region"/>
    <property type="evidence" value="ECO:0007669"/>
    <property type="project" value="UniProtKB-SubCell"/>
</dbReference>
<evidence type="ECO:0000256" key="5">
    <source>
        <dbReference type="ARBA" id="ARBA00013948"/>
    </source>
</evidence>
<dbReference type="AlphaFoldDB" id="C0NK87"/>
<comment type="catalytic activity">
    <reaction evidence="11">
        <text>L-seryl-[protein] + ATP = O-phospho-L-seryl-[protein] + ADP + H(+)</text>
        <dbReference type="Rhea" id="RHEA:17989"/>
        <dbReference type="Rhea" id="RHEA-COMP:9863"/>
        <dbReference type="Rhea" id="RHEA-COMP:11604"/>
        <dbReference type="ChEBI" id="CHEBI:15378"/>
        <dbReference type="ChEBI" id="CHEBI:29999"/>
        <dbReference type="ChEBI" id="CHEBI:30616"/>
        <dbReference type="ChEBI" id="CHEBI:83421"/>
        <dbReference type="ChEBI" id="CHEBI:456216"/>
        <dbReference type="EC" id="2.7.11.1"/>
    </reaction>
</comment>
<dbReference type="PROSITE" id="PS00109">
    <property type="entry name" value="PROTEIN_KINASE_TYR"/>
    <property type="match status" value="1"/>
</dbReference>
<evidence type="ECO:0000256" key="4">
    <source>
        <dbReference type="ARBA" id="ARBA00012513"/>
    </source>
</evidence>
<feature type="region of interest" description="Disordered" evidence="12">
    <location>
        <begin position="521"/>
        <end position="578"/>
    </location>
</feature>
<evidence type="ECO:0000256" key="6">
    <source>
        <dbReference type="ARBA" id="ARBA00019973"/>
    </source>
</evidence>
<gene>
    <name evidence="14" type="ORF">HCBG_03567</name>
</gene>
<dbReference type="HOGENOM" id="CLU_005513_3_0_1"/>
<comment type="subunit">
    <text evidence="3">Component of the EKC/KEOPS complex composed of at least BUD32, CGI121, GON7, KAE1 and PCC1; the whole complex dimerizes.</text>
</comment>
<evidence type="ECO:0000256" key="2">
    <source>
        <dbReference type="ARBA" id="ARBA00004574"/>
    </source>
</evidence>
<dbReference type="InParanoid" id="C0NK87"/>
<dbReference type="InterPro" id="IPR011009">
    <property type="entry name" value="Kinase-like_dom_sf"/>
</dbReference>